<sequence length="404" mass="43890">MGRRRGAALRRPAAVVLVAGVPLAALVASAAAAVPARADGAAAPRRSDMELGRGPGLGFPLRVLDGALRRSSVNALINSSGQRRLGSGCGGAAGVPSGSRVYCWDHQDATTGVWVPQGVTSVSDAVRGERWRGGGRPLLVSWHDQGSTRVTFVNPDRRTYRHVLLVEPALADGRVTYRDIDVHAGGIAWYGDELYVADTRHGLRVFDMRQIFDLARSAAGSTEHDDMVGLHGGRYHGHGFRYVMAQVGSWRYTGGSAGPRCRGTGPMRTSWLSLDRTAARPVLIAGEYCRPSAPRGRVVTWPLRGLTGDGDRVRPDWAGTLPADRIQGALRTHGHWWFTQNRGEQRGLLLSTRRDGSGWGRVTHRTISHGPEALTCYRGQHRIWTVAEHPGRRALWGLTARPCH</sequence>
<evidence type="ECO:0000313" key="2">
    <source>
        <dbReference type="EMBL" id="MUN39837.1"/>
    </source>
</evidence>
<proteinExistence type="predicted"/>
<organism evidence="2 3">
    <name type="scientific">Actinomadura litoris</name>
    <dbReference type="NCBI Taxonomy" id="2678616"/>
    <lineage>
        <taxon>Bacteria</taxon>
        <taxon>Bacillati</taxon>
        <taxon>Actinomycetota</taxon>
        <taxon>Actinomycetes</taxon>
        <taxon>Streptosporangiales</taxon>
        <taxon>Thermomonosporaceae</taxon>
        <taxon>Actinomadura</taxon>
    </lineage>
</organism>
<comment type="caution">
    <text evidence="2">The sequence shown here is derived from an EMBL/GenBank/DDBJ whole genome shotgun (WGS) entry which is preliminary data.</text>
</comment>
<accession>A0A7K1L5Y5</accession>
<reference evidence="2 3" key="1">
    <citation type="submission" date="2019-11" db="EMBL/GenBank/DDBJ databases">
        <authorList>
            <person name="Cao P."/>
        </authorList>
    </citation>
    <scope>NUCLEOTIDE SEQUENCE [LARGE SCALE GENOMIC DNA]</scope>
    <source>
        <strain evidence="2 3">NEAU-AAG5</strain>
    </source>
</reference>
<feature type="signal peptide" evidence="1">
    <location>
        <begin position="1"/>
        <end position="24"/>
    </location>
</feature>
<gene>
    <name evidence="2" type="ORF">GNZ18_25045</name>
</gene>
<name>A0A7K1L5Y5_9ACTN</name>
<evidence type="ECO:0008006" key="4">
    <source>
        <dbReference type="Google" id="ProtNLM"/>
    </source>
</evidence>
<dbReference type="RefSeq" id="WP_156218987.1">
    <property type="nucleotide sequence ID" value="NZ_WOFH01000009.1"/>
</dbReference>
<dbReference type="EMBL" id="WOFH01000009">
    <property type="protein sequence ID" value="MUN39837.1"/>
    <property type="molecule type" value="Genomic_DNA"/>
</dbReference>
<evidence type="ECO:0000256" key="1">
    <source>
        <dbReference type="SAM" id="SignalP"/>
    </source>
</evidence>
<keyword evidence="1" id="KW-0732">Signal</keyword>
<protein>
    <recommendedName>
        <fullName evidence="4">Secreted protein</fullName>
    </recommendedName>
</protein>
<dbReference type="Proteomes" id="UP000432015">
    <property type="component" value="Unassembled WGS sequence"/>
</dbReference>
<feature type="chain" id="PRO_5038888636" description="Secreted protein" evidence="1">
    <location>
        <begin position="25"/>
        <end position="404"/>
    </location>
</feature>
<dbReference type="AlphaFoldDB" id="A0A7K1L5Y5"/>
<evidence type="ECO:0000313" key="3">
    <source>
        <dbReference type="Proteomes" id="UP000432015"/>
    </source>
</evidence>
<keyword evidence="3" id="KW-1185">Reference proteome</keyword>